<dbReference type="PANTHER" id="PTHR43280:SF32">
    <property type="entry name" value="TRANSCRIPTIONAL REGULATORY PROTEIN"/>
    <property type="match status" value="1"/>
</dbReference>
<dbReference type="AlphaFoldDB" id="A0A316DQ32"/>
<evidence type="ECO:0000256" key="3">
    <source>
        <dbReference type="ARBA" id="ARBA00023163"/>
    </source>
</evidence>
<dbReference type="SUPFAM" id="SSF46689">
    <property type="entry name" value="Homeodomain-like"/>
    <property type="match status" value="1"/>
</dbReference>
<evidence type="ECO:0000313" key="6">
    <source>
        <dbReference type="Proteomes" id="UP000245489"/>
    </source>
</evidence>
<protein>
    <submittedName>
        <fullName evidence="5">AraC-like DNA-binding protein</fullName>
    </submittedName>
</protein>
<dbReference type="InterPro" id="IPR009057">
    <property type="entry name" value="Homeodomain-like_sf"/>
</dbReference>
<dbReference type="Pfam" id="PF12833">
    <property type="entry name" value="HTH_18"/>
    <property type="match status" value="1"/>
</dbReference>
<dbReference type="PANTHER" id="PTHR43280">
    <property type="entry name" value="ARAC-FAMILY TRANSCRIPTIONAL REGULATOR"/>
    <property type="match status" value="1"/>
</dbReference>
<gene>
    <name evidence="5" type="ORF">LV89_03904</name>
</gene>
<proteinExistence type="predicted"/>
<sequence>MNRTETIEDFYKLKLNWMPQNLGKEMGHFNVFRLEDFVTKYANCIPYSRKDFFKISLIIGKNKAHYADKTIDIDKQALIFSNPQIPYNWEYLQEEQAGYFCIFTEAFFNQFGNIKEYPVFKPGGNPVFLINDEDLEPIKTIYLKIIKEIESDYTYKYDAIRASVLELIHLAQRMQPATILYNNQNAATRISSVFMELLERQFPIESPFQQMKFRSPNDFADQLAVHVNHLNRALKEITGKTTSQVIAERVAQEAKALLKHTDWHITEISACLGFEESPHFINFFKKHTEVTPKTFRQNQPV</sequence>
<accession>A0A316DQ32</accession>
<name>A0A316DQ32_9BACT</name>
<feature type="domain" description="HTH araC/xylS-type" evidence="4">
    <location>
        <begin position="204"/>
        <end position="298"/>
    </location>
</feature>
<dbReference type="PROSITE" id="PS01124">
    <property type="entry name" value="HTH_ARAC_FAMILY_2"/>
    <property type="match status" value="1"/>
</dbReference>
<dbReference type="InterPro" id="IPR018060">
    <property type="entry name" value="HTH_AraC"/>
</dbReference>
<dbReference type="RefSeq" id="WP_109744575.1">
    <property type="nucleotide sequence ID" value="NZ_QGGO01000026.1"/>
</dbReference>
<evidence type="ECO:0000256" key="2">
    <source>
        <dbReference type="ARBA" id="ARBA00023125"/>
    </source>
</evidence>
<dbReference type="GO" id="GO:0003700">
    <property type="term" value="F:DNA-binding transcription factor activity"/>
    <property type="evidence" value="ECO:0007669"/>
    <property type="project" value="InterPro"/>
</dbReference>
<organism evidence="5 6">
    <name type="scientific">Arcicella aurantiaca</name>
    <dbReference type="NCBI Taxonomy" id="591202"/>
    <lineage>
        <taxon>Bacteria</taxon>
        <taxon>Pseudomonadati</taxon>
        <taxon>Bacteroidota</taxon>
        <taxon>Cytophagia</taxon>
        <taxon>Cytophagales</taxon>
        <taxon>Flectobacillaceae</taxon>
        <taxon>Arcicella</taxon>
    </lineage>
</organism>
<keyword evidence="3" id="KW-0804">Transcription</keyword>
<dbReference type="OrthoDB" id="629929at2"/>
<keyword evidence="2 5" id="KW-0238">DNA-binding</keyword>
<evidence type="ECO:0000256" key="1">
    <source>
        <dbReference type="ARBA" id="ARBA00023015"/>
    </source>
</evidence>
<dbReference type="SMART" id="SM00342">
    <property type="entry name" value="HTH_ARAC"/>
    <property type="match status" value="1"/>
</dbReference>
<evidence type="ECO:0000259" key="4">
    <source>
        <dbReference type="PROSITE" id="PS01124"/>
    </source>
</evidence>
<dbReference type="Proteomes" id="UP000245489">
    <property type="component" value="Unassembled WGS sequence"/>
</dbReference>
<keyword evidence="1" id="KW-0805">Transcription regulation</keyword>
<reference evidence="5 6" key="1">
    <citation type="submission" date="2018-05" db="EMBL/GenBank/DDBJ databases">
        <title>Genomic Encyclopedia of Archaeal and Bacterial Type Strains, Phase II (KMG-II): from individual species to whole genera.</title>
        <authorList>
            <person name="Goeker M."/>
        </authorList>
    </citation>
    <scope>NUCLEOTIDE SEQUENCE [LARGE SCALE GENOMIC DNA]</scope>
    <source>
        <strain evidence="5 6">DSM 22214</strain>
    </source>
</reference>
<keyword evidence="6" id="KW-1185">Reference proteome</keyword>
<evidence type="ECO:0000313" key="5">
    <source>
        <dbReference type="EMBL" id="PWK20094.1"/>
    </source>
</evidence>
<dbReference type="EMBL" id="QGGO01000026">
    <property type="protein sequence ID" value="PWK20094.1"/>
    <property type="molecule type" value="Genomic_DNA"/>
</dbReference>
<comment type="caution">
    <text evidence="5">The sequence shown here is derived from an EMBL/GenBank/DDBJ whole genome shotgun (WGS) entry which is preliminary data.</text>
</comment>
<dbReference type="GO" id="GO:0043565">
    <property type="term" value="F:sequence-specific DNA binding"/>
    <property type="evidence" value="ECO:0007669"/>
    <property type="project" value="InterPro"/>
</dbReference>
<dbReference type="Gene3D" id="1.10.10.60">
    <property type="entry name" value="Homeodomain-like"/>
    <property type="match status" value="1"/>
</dbReference>